<evidence type="ECO:0000313" key="2">
    <source>
        <dbReference type="EMBL" id="OAI08551.1"/>
    </source>
</evidence>
<proteinExistence type="predicted"/>
<dbReference type="OrthoDB" id="9932285at2"/>
<feature type="transmembrane region" description="Helical" evidence="1">
    <location>
        <begin position="122"/>
        <end position="142"/>
    </location>
</feature>
<dbReference type="RefSeq" id="WP_064007041.1">
    <property type="nucleotide sequence ID" value="NZ_LUUG01000044.1"/>
</dbReference>
<organism evidence="2 3">
    <name type="scientific">Methylomonas methanica</name>
    <dbReference type="NCBI Taxonomy" id="421"/>
    <lineage>
        <taxon>Bacteria</taxon>
        <taxon>Pseudomonadati</taxon>
        <taxon>Pseudomonadota</taxon>
        <taxon>Gammaproteobacteria</taxon>
        <taxon>Methylococcales</taxon>
        <taxon>Methylococcaceae</taxon>
        <taxon>Methylomonas</taxon>
    </lineage>
</organism>
<feature type="transmembrane region" description="Helical" evidence="1">
    <location>
        <begin position="296"/>
        <end position="317"/>
    </location>
</feature>
<name>A0A177MS97_METMH</name>
<feature type="transmembrane region" description="Helical" evidence="1">
    <location>
        <begin position="36"/>
        <end position="55"/>
    </location>
</feature>
<gene>
    <name evidence="2" type="ORF">A1332_07200</name>
</gene>
<feature type="transmembrane region" description="Helical" evidence="1">
    <location>
        <begin position="94"/>
        <end position="116"/>
    </location>
</feature>
<dbReference type="AlphaFoldDB" id="A0A177MS97"/>
<dbReference type="SUPFAM" id="SSF103473">
    <property type="entry name" value="MFS general substrate transporter"/>
    <property type="match status" value="1"/>
</dbReference>
<comment type="caution">
    <text evidence="2">The sequence shown here is derived from an EMBL/GenBank/DDBJ whole genome shotgun (WGS) entry which is preliminary data.</text>
</comment>
<accession>A0A177MS97</accession>
<reference evidence="3" key="1">
    <citation type="submission" date="2016-03" db="EMBL/GenBank/DDBJ databases">
        <authorList>
            <person name="Heylen K."/>
            <person name="De Vos P."/>
            <person name="Vekeman B."/>
        </authorList>
    </citation>
    <scope>NUCLEOTIDE SEQUENCE [LARGE SCALE GENOMIC DNA]</scope>
    <source>
        <strain evidence="3">R-45363</strain>
    </source>
</reference>
<protein>
    <submittedName>
        <fullName evidence="2">Uncharacterized protein</fullName>
    </submittedName>
</protein>
<evidence type="ECO:0000256" key="1">
    <source>
        <dbReference type="SAM" id="Phobius"/>
    </source>
</evidence>
<dbReference type="InterPro" id="IPR036259">
    <property type="entry name" value="MFS_trans_sf"/>
</dbReference>
<keyword evidence="1" id="KW-0812">Transmembrane</keyword>
<dbReference type="Proteomes" id="UP000078090">
    <property type="component" value="Unassembled WGS sequence"/>
</dbReference>
<sequence>MKSVIQFLVILATLAGMIILALLAKSTDEANTNASVIYGVLAILVVAALVLLFRWDKKRIQDEELELQRRVDARIKAELNYKQPVEFYAKPTQFVFLAFMLILSFGAIYFGAYLLIDLPVTNWLVGSSFLSGGIVFSIALIVSGKRLIGRPVISLDIRGLAHFRFGFIPWSEVNEIFLQTVTIKGNEVFFLKIGTRNNEFYQTRLPRWLRVFHKMEPGGLSLALPLSKENAHVVEGIADAYAEYAGAPTLGNIISRKLAEEISTLQTGQQRMQRLQDLMKESSQDFINRRQAISRAYIVSAMILILGVIGICAGAWITSK</sequence>
<dbReference type="EMBL" id="LUUG01000044">
    <property type="protein sequence ID" value="OAI08551.1"/>
    <property type="molecule type" value="Genomic_DNA"/>
</dbReference>
<feature type="transmembrane region" description="Helical" evidence="1">
    <location>
        <begin position="7"/>
        <end position="24"/>
    </location>
</feature>
<keyword evidence="1" id="KW-1133">Transmembrane helix</keyword>
<keyword evidence="1" id="KW-0472">Membrane</keyword>
<evidence type="ECO:0000313" key="3">
    <source>
        <dbReference type="Proteomes" id="UP000078090"/>
    </source>
</evidence>